<dbReference type="SMART" id="SM00267">
    <property type="entry name" value="GGDEF"/>
    <property type="match status" value="1"/>
</dbReference>
<keyword evidence="3" id="KW-1185">Reference proteome</keyword>
<dbReference type="PANTHER" id="PTHR45138:SF9">
    <property type="entry name" value="DIGUANYLATE CYCLASE DGCM-RELATED"/>
    <property type="match status" value="1"/>
</dbReference>
<dbReference type="OrthoDB" id="23692at2"/>
<dbReference type="SUPFAM" id="SSF48452">
    <property type="entry name" value="TPR-like"/>
    <property type="match status" value="2"/>
</dbReference>
<dbReference type="CDD" id="cd01949">
    <property type="entry name" value="GGDEF"/>
    <property type="match status" value="1"/>
</dbReference>
<sequence length="541" mass="58672">MSSLSVVDAELPGPGRNDLVRRLTAQVAELEALSRFTVEGIAERAERVAAEAEGPDLTEVRLRAQLVGADMVRCQGDHAEAGRIAQEIRRWATEQQRPFLRARSAYVLAAIFQELGDSATALEHAVEAVDLMDDGAPPELRIDHSLRLADCLGQHGDTSASLRYADVLALTHELGDVHRELVVLNNWAYIESLLGRFDEALPIAQKLEVRSTELGEALGVGRLDTLGRVLIGLGRLADAEAVLLPGLSPERLESSTDGDAGADFLLTLAEVRRRLGRLPEARQALDDCVVRCDRHGLTAIRVRARQEQAELHAALGDHRTAFTEHKLFHEQLMQLQSTQRDARARAIQAMYETGEARRQSRRYRELSLRDPLTGLYNRRHIDEQLARLLGPGSLPAASVSVALVDLDHFKRINDTFGHDVGDTVLRRVAVLLQSAVPADGARALGGSFAARMGGEEFLLVLVDTPAERAVALAEELRSTISGHPWAAVTGDLPVTASIGVTGVTGVTASTDQTPAALLGRADALLYRAKASGRDRVLTDNG</sequence>
<dbReference type="Pfam" id="PF00990">
    <property type="entry name" value="GGDEF"/>
    <property type="match status" value="1"/>
</dbReference>
<dbReference type="GO" id="GO:1902201">
    <property type="term" value="P:negative regulation of bacterial-type flagellum-dependent cell motility"/>
    <property type="evidence" value="ECO:0007669"/>
    <property type="project" value="TreeGrafter"/>
</dbReference>
<dbReference type="SUPFAM" id="SSF55073">
    <property type="entry name" value="Nucleotide cyclase"/>
    <property type="match status" value="1"/>
</dbReference>
<dbReference type="PROSITE" id="PS50887">
    <property type="entry name" value="GGDEF"/>
    <property type="match status" value="1"/>
</dbReference>
<dbReference type="Gene3D" id="3.30.70.270">
    <property type="match status" value="1"/>
</dbReference>
<dbReference type="InterPro" id="IPR011990">
    <property type="entry name" value="TPR-like_helical_dom_sf"/>
</dbReference>
<accession>A0A285V6E3</accession>
<dbReference type="AlphaFoldDB" id="A0A285V6E3"/>
<protein>
    <submittedName>
        <fullName evidence="2">Diguanylate cyclase (GGDEF) domain-containing protein</fullName>
    </submittedName>
</protein>
<dbReference type="EMBL" id="OBQI01000003">
    <property type="protein sequence ID" value="SOC49630.1"/>
    <property type="molecule type" value="Genomic_DNA"/>
</dbReference>
<dbReference type="InterPro" id="IPR000160">
    <property type="entry name" value="GGDEF_dom"/>
</dbReference>
<evidence type="ECO:0000313" key="2">
    <source>
        <dbReference type="EMBL" id="SOC49630.1"/>
    </source>
</evidence>
<dbReference type="GO" id="GO:0043709">
    <property type="term" value="P:cell adhesion involved in single-species biofilm formation"/>
    <property type="evidence" value="ECO:0007669"/>
    <property type="project" value="TreeGrafter"/>
</dbReference>
<dbReference type="Gene3D" id="1.25.40.10">
    <property type="entry name" value="Tetratricopeptide repeat domain"/>
    <property type="match status" value="1"/>
</dbReference>
<dbReference type="InterPro" id="IPR029787">
    <property type="entry name" value="Nucleotide_cyclase"/>
</dbReference>
<dbReference type="InterPro" id="IPR050469">
    <property type="entry name" value="Diguanylate_Cyclase"/>
</dbReference>
<proteinExistence type="predicted"/>
<dbReference type="InterPro" id="IPR043128">
    <property type="entry name" value="Rev_trsase/Diguanyl_cyclase"/>
</dbReference>
<gene>
    <name evidence="2" type="ORF">SAMN05660748_2359</name>
</gene>
<dbReference type="Proteomes" id="UP000219435">
    <property type="component" value="Unassembled WGS sequence"/>
</dbReference>
<dbReference type="GO" id="GO:0005886">
    <property type="term" value="C:plasma membrane"/>
    <property type="evidence" value="ECO:0007669"/>
    <property type="project" value="TreeGrafter"/>
</dbReference>
<dbReference type="PANTHER" id="PTHR45138">
    <property type="entry name" value="REGULATORY COMPONENTS OF SENSORY TRANSDUCTION SYSTEM"/>
    <property type="match status" value="1"/>
</dbReference>
<dbReference type="GO" id="GO:0052621">
    <property type="term" value="F:diguanylate cyclase activity"/>
    <property type="evidence" value="ECO:0007669"/>
    <property type="project" value="TreeGrafter"/>
</dbReference>
<evidence type="ECO:0000313" key="3">
    <source>
        <dbReference type="Proteomes" id="UP000219435"/>
    </source>
</evidence>
<reference evidence="3" key="1">
    <citation type="submission" date="2017-08" db="EMBL/GenBank/DDBJ databases">
        <authorList>
            <person name="Varghese N."/>
            <person name="Submissions S."/>
        </authorList>
    </citation>
    <scope>NUCLEOTIDE SEQUENCE [LARGE SCALE GENOMIC DNA]</scope>
    <source>
        <strain evidence="3">DSM 4725</strain>
    </source>
</reference>
<feature type="domain" description="GGDEF" evidence="1">
    <location>
        <begin position="397"/>
        <end position="541"/>
    </location>
</feature>
<evidence type="ECO:0000259" key="1">
    <source>
        <dbReference type="PROSITE" id="PS50887"/>
    </source>
</evidence>
<dbReference type="FunFam" id="3.30.70.270:FF:000001">
    <property type="entry name" value="Diguanylate cyclase domain protein"/>
    <property type="match status" value="1"/>
</dbReference>
<organism evidence="2 3">
    <name type="scientific">Blastococcus aggregatus</name>
    <dbReference type="NCBI Taxonomy" id="38502"/>
    <lineage>
        <taxon>Bacteria</taxon>
        <taxon>Bacillati</taxon>
        <taxon>Actinomycetota</taxon>
        <taxon>Actinomycetes</taxon>
        <taxon>Geodermatophilales</taxon>
        <taxon>Geodermatophilaceae</taxon>
        <taxon>Blastococcus</taxon>
    </lineage>
</organism>
<name>A0A285V6E3_9ACTN</name>
<dbReference type="RefSeq" id="WP_097195177.1">
    <property type="nucleotide sequence ID" value="NZ_OBQI01000003.1"/>
</dbReference>
<dbReference type="NCBIfam" id="TIGR00254">
    <property type="entry name" value="GGDEF"/>
    <property type="match status" value="1"/>
</dbReference>